<dbReference type="SUPFAM" id="SSF56112">
    <property type="entry name" value="Protein kinase-like (PK-like)"/>
    <property type="match status" value="1"/>
</dbReference>
<dbReference type="RefSeq" id="XP_064668866.1">
    <property type="nucleotide sequence ID" value="XM_064816884.1"/>
</dbReference>
<accession>A0AAN6TBG7</accession>
<dbReference type="Gene3D" id="1.10.510.10">
    <property type="entry name" value="Transferase(Phosphotransferase) domain 1"/>
    <property type="match status" value="1"/>
</dbReference>
<dbReference type="PANTHER" id="PTHR37542">
    <property type="entry name" value="HELO DOMAIN-CONTAINING PROTEIN-RELATED"/>
    <property type="match status" value="1"/>
</dbReference>
<dbReference type="InterPro" id="IPR029498">
    <property type="entry name" value="HeLo_dom"/>
</dbReference>
<reference evidence="2" key="2">
    <citation type="submission" date="2023-05" db="EMBL/GenBank/DDBJ databases">
        <authorList>
            <consortium name="Lawrence Berkeley National Laboratory"/>
            <person name="Steindorff A."/>
            <person name="Hensen N."/>
            <person name="Bonometti L."/>
            <person name="Westerberg I."/>
            <person name="Brannstrom I.O."/>
            <person name="Guillou S."/>
            <person name="Cros-Aarteil S."/>
            <person name="Calhoun S."/>
            <person name="Haridas S."/>
            <person name="Kuo A."/>
            <person name="Mondo S."/>
            <person name="Pangilinan J."/>
            <person name="Riley R."/>
            <person name="Labutti K."/>
            <person name="Andreopoulos B."/>
            <person name="Lipzen A."/>
            <person name="Chen C."/>
            <person name="Yanf M."/>
            <person name="Daum C."/>
            <person name="Ng V."/>
            <person name="Clum A."/>
            <person name="Ohm R."/>
            <person name="Martin F."/>
            <person name="Silar P."/>
            <person name="Natvig D."/>
            <person name="Lalanne C."/>
            <person name="Gautier V."/>
            <person name="Ament-Velasquez S.L."/>
            <person name="Kruys A."/>
            <person name="Hutchinson M.I."/>
            <person name="Powell A.J."/>
            <person name="Barry K."/>
            <person name="Miller A.N."/>
            <person name="Grigoriev I.V."/>
            <person name="Debuchy R."/>
            <person name="Gladieux P."/>
            <person name="Thoren M.H."/>
            <person name="Johannesson H."/>
        </authorList>
    </citation>
    <scope>NUCLEOTIDE SEQUENCE</scope>
    <source>
        <strain evidence="2">CBS 508.74</strain>
    </source>
</reference>
<sequence>MDLTAAVVSLTWDVFDSTIRMFKFITALVEMPKECEKYRVHLIIEYNRVLAWGKTVGLLDSSGSTLAATLGTSSIELVAIVSRIQWVLSEFRDLNSRYANELPVEQSNSKPPTDIDILKKISSLAVSYETDRKQSNRPQSTKHIRDLLLKIGRHTKEIVTHPLRVRWVAVDREAFEALLVDLHALTGRLYELTKFHQENRIADITAKTHREMILARNDIQELRDMFEAFSSRLTTAPSSSKASENYDMDSIFQDLVRLKKLSVTSEDILARVKGDSTFDTNSSLLELQVSVRKFTATDLSADFEWNEPAFEEPQFLARPRGILYAEGVTTMVWIEWKSLGDVAPDSLEDKQSTLRTVALAEMLHSPKPASLHVPECIGYFDDRNVWGTERFGWIFKMNDGSDCHTRVISLHDILGNGKLKPSLSTRIKLAFKLCSTVLNLHAVNWLHKGIFSDNVVFHLDGVGGVEERSNVVALERPLLTGFEFSRPDGTHTTARDTDVTWDLYRWPAIQREKLTERNSKKTYDLYSLGLLLLEIAHWERLDRIMLLGKNKDRKADTDLTVPLEESKAVREWLLGIKGGSPFEAAGWPNPLEEVRNIAGDRYWKAVERCLWAHGEKGFGVEESYDQSSPRVGILLQEAFTKHVVEELGCIHV</sequence>
<proteinExistence type="predicted"/>
<keyword evidence="3" id="KW-1185">Reference proteome</keyword>
<dbReference type="AlphaFoldDB" id="A0AAN6TBG7"/>
<dbReference type="InterPro" id="IPR011009">
    <property type="entry name" value="Kinase-like_dom_sf"/>
</dbReference>
<comment type="caution">
    <text evidence="2">The sequence shown here is derived from an EMBL/GenBank/DDBJ whole genome shotgun (WGS) entry which is preliminary data.</text>
</comment>
<dbReference type="InterPro" id="IPR038305">
    <property type="entry name" value="HeLo_sf"/>
</dbReference>
<gene>
    <name evidence="2" type="ORF">N656DRAFT_790390</name>
</gene>
<dbReference type="PANTHER" id="PTHR37542:SF1">
    <property type="entry name" value="PRION-INHIBITION AND PROPAGATION HELO DOMAIN-CONTAINING PROTEIN"/>
    <property type="match status" value="1"/>
</dbReference>
<dbReference type="GeneID" id="89941009"/>
<protein>
    <recommendedName>
        <fullName evidence="1">Prion-inhibition and propagation HeLo domain-containing protein</fullName>
    </recommendedName>
</protein>
<dbReference type="EMBL" id="MU853346">
    <property type="protein sequence ID" value="KAK4111296.1"/>
    <property type="molecule type" value="Genomic_DNA"/>
</dbReference>
<reference evidence="2" key="1">
    <citation type="journal article" date="2023" name="Mol. Phylogenet. Evol.">
        <title>Genome-scale phylogeny and comparative genomics of the fungal order Sordariales.</title>
        <authorList>
            <person name="Hensen N."/>
            <person name="Bonometti L."/>
            <person name="Westerberg I."/>
            <person name="Brannstrom I.O."/>
            <person name="Guillou S."/>
            <person name="Cros-Aarteil S."/>
            <person name="Calhoun S."/>
            <person name="Haridas S."/>
            <person name="Kuo A."/>
            <person name="Mondo S."/>
            <person name="Pangilinan J."/>
            <person name="Riley R."/>
            <person name="LaButti K."/>
            <person name="Andreopoulos B."/>
            <person name="Lipzen A."/>
            <person name="Chen C."/>
            <person name="Yan M."/>
            <person name="Daum C."/>
            <person name="Ng V."/>
            <person name="Clum A."/>
            <person name="Steindorff A."/>
            <person name="Ohm R.A."/>
            <person name="Martin F."/>
            <person name="Silar P."/>
            <person name="Natvig D.O."/>
            <person name="Lalanne C."/>
            <person name="Gautier V."/>
            <person name="Ament-Velasquez S.L."/>
            <person name="Kruys A."/>
            <person name="Hutchinson M.I."/>
            <person name="Powell A.J."/>
            <person name="Barry K."/>
            <person name="Miller A.N."/>
            <person name="Grigoriev I.V."/>
            <person name="Debuchy R."/>
            <person name="Gladieux P."/>
            <person name="Hiltunen Thoren M."/>
            <person name="Johannesson H."/>
        </authorList>
    </citation>
    <scope>NUCLEOTIDE SEQUENCE</scope>
    <source>
        <strain evidence="2">CBS 508.74</strain>
    </source>
</reference>
<dbReference type="Gene3D" id="1.20.120.1020">
    <property type="entry name" value="Prion-inhibition and propagation, HeLo domain"/>
    <property type="match status" value="1"/>
</dbReference>
<evidence type="ECO:0000259" key="1">
    <source>
        <dbReference type="Pfam" id="PF14479"/>
    </source>
</evidence>
<dbReference type="Pfam" id="PF14479">
    <property type="entry name" value="HeLo"/>
    <property type="match status" value="1"/>
</dbReference>
<organism evidence="2 3">
    <name type="scientific">Canariomyces notabilis</name>
    <dbReference type="NCBI Taxonomy" id="2074819"/>
    <lineage>
        <taxon>Eukaryota</taxon>
        <taxon>Fungi</taxon>
        <taxon>Dikarya</taxon>
        <taxon>Ascomycota</taxon>
        <taxon>Pezizomycotina</taxon>
        <taxon>Sordariomycetes</taxon>
        <taxon>Sordariomycetidae</taxon>
        <taxon>Sordariales</taxon>
        <taxon>Chaetomiaceae</taxon>
        <taxon>Canariomyces</taxon>
    </lineage>
</organism>
<feature type="domain" description="Prion-inhibition and propagation HeLo" evidence="1">
    <location>
        <begin position="4"/>
        <end position="224"/>
    </location>
</feature>
<evidence type="ECO:0000313" key="3">
    <source>
        <dbReference type="Proteomes" id="UP001302812"/>
    </source>
</evidence>
<dbReference type="Proteomes" id="UP001302812">
    <property type="component" value="Unassembled WGS sequence"/>
</dbReference>
<name>A0AAN6TBG7_9PEZI</name>
<evidence type="ECO:0000313" key="2">
    <source>
        <dbReference type="EMBL" id="KAK4111296.1"/>
    </source>
</evidence>